<dbReference type="EMBL" id="FWXJ01000010">
    <property type="protein sequence ID" value="SMC63382.1"/>
    <property type="molecule type" value="Genomic_DNA"/>
</dbReference>
<dbReference type="PANTHER" id="PTHR43031:SF18">
    <property type="entry name" value="RHODANESE-RELATED SULFURTRANSFERASES"/>
    <property type="match status" value="1"/>
</dbReference>
<evidence type="ECO:0000259" key="2">
    <source>
        <dbReference type="PROSITE" id="PS50206"/>
    </source>
</evidence>
<organism evidence="3 4">
    <name type="scientific">Polynucleobacter kasalickyi</name>
    <dbReference type="NCBI Taxonomy" id="1938817"/>
    <lineage>
        <taxon>Bacteria</taxon>
        <taxon>Pseudomonadati</taxon>
        <taxon>Pseudomonadota</taxon>
        <taxon>Betaproteobacteria</taxon>
        <taxon>Burkholderiales</taxon>
        <taxon>Burkholderiaceae</taxon>
        <taxon>Polynucleobacter</taxon>
    </lineage>
</organism>
<evidence type="ECO:0000313" key="3">
    <source>
        <dbReference type="EMBL" id="SMC63382.1"/>
    </source>
</evidence>
<dbReference type="PROSITE" id="PS50206">
    <property type="entry name" value="RHODANESE_3"/>
    <property type="match status" value="1"/>
</dbReference>
<dbReference type="PANTHER" id="PTHR43031">
    <property type="entry name" value="FAD-DEPENDENT OXIDOREDUCTASE"/>
    <property type="match status" value="1"/>
</dbReference>
<keyword evidence="3" id="KW-0808">Transferase</keyword>
<gene>
    <name evidence="3" type="ORF">SAMN06296008_11047</name>
</gene>
<dbReference type="GO" id="GO:0016740">
    <property type="term" value="F:transferase activity"/>
    <property type="evidence" value="ECO:0007669"/>
    <property type="project" value="UniProtKB-KW"/>
</dbReference>
<dbReference type="AlphaFoldDB" id="A0A1W2AS90"/>
<dbReference type="Proteomes" id="UP000192708">
    <property type="component" value="Unassembled WGS sequence"/>
</dbReference>
<evidence type="ECO:0000313" key="4">
    <source>
        <dbReference type="Proteomes" id="UP000192708"/>
    </source>
</evidence>
<protein>
    <submittedName>
        <fullName evidence="3">Rhodanese-related sulfurtransferase</fullName>
    </submittedName>
</protein>
<dbReference type="InterPro" id="IPR050229">
    <property type="entry name" value="GlpE_sulfurtransferase"/>
</dbReference>
<keyword evidence="4" id="KW-1185">Reference proteome</keyword>
<keyword evidence="1" id="KW-1133">Transmembrane helix</keyword>
<dbReference type="InterPro" id="IPR001763">
    <property type="entry name" value="Rhodanese-like_dom"/>
</dbReference>
<dbReference type="SMART" id="SM00450">
    <property type="entry name" value="RHOD"/>
    <property type="match status" value="1"/>
</dbReference>
<dbReference type="Pfam" id="PF00581">
    <property type="entry name" value="Rhodanese"/>
    <property type="match status" value="1"/>
</dbReference>
<dbReference type="InterPro" id="IPR036873">
    <property type="entry name" value="Rhodanese-like_dom_sf"/>
</dbReference>
<proteinExistence type="predicted"/>
<dbReference type="STRING" id="1938817.SAMN06296008_11047"/>
<keyword evidence="1" id="KW-0472">Membrane</keyword>
<dbReference type="SUPFAM" id="SSF52821">
    <property type="entry name" value="Rhodanese/Cell cycle control phosphatase"/>
    <property type="match status" value="1"/>
</dbReference>
<sequence length="138" mass="14689">MEFILNTNNLILLSMMIVSGGMLLAPLVPGLIHGGSSVNPTAATLLINRSKAVVIDVRTAEEFAKGHLARSRNIVINQLPSDLETLKIAKNLPIILVCDSGTRSSSMIQKIKGAGYAEVFNLEGGIKAWNLAGLPLVK</sequence>
<dbReference type="CDD" id="cd00158">
    <property type="entry name" value="RHOD"/>
    <property type="match status" value="1"/>
</dbReference>
<name>A0A1W2AS90_9BURK</name>
<feature type="transmembrane region" description="Helical" evidence="1">
    <location>
        <begin position="12"/>
        <end position="32"/>
    </location>
</feature>
<dbReference type="Gene3D" id="3.40.250.10">
    <property type="entry name" value="Rhodanese-like domain"/>
    <property type="match status" value="1"/>
</dbReference>
<keyword evidence="1" id="KW-0812">Transmembrane</keyword>
<accession>A0A1W2AS90</accession>
<evidence type="ECO:0000256" key="1">
    <source>
        <dbReference type="SAM" id="Phobius"/>
    </source>
</evidence>
<reference evidence="3 4" key="1">
    <citation type="submission" date="2017-04" db="EMBL/GenBank/DDBJ databases">
        <authorList>
            <person name="Afonso C.L."/>
            <person name="Miller P.J."/>
            <person name="Scott M.A."/>
            <person name="Spackman E."/>
            <person name="Goraichik I."/>
            <person name="Dimitrov K.M."/>
            <person name="Suarez D.L."/>
            <person name="Swayne D.E."/>
        </authorList>
    </citation>
    <scope>NUCLEOTIDE SEQUENCE [LARGE SCALE GENOMIC DNA]</scope>
    <source>
        <strain evidence="3 4">VK13</strain>
    </source>
</reference>
<feature type="domain" description="Rhodanese" evidence="2">
    <location>
        <begin position="48"/>
        <end position="138"/>
    </location>
</feature>